<evidence type="ECO:0000313" key="2">
    <source>
        <dbReference type="Proteomes" id="UP000796761"/>
    </source>
</evidence>
<dbReference type="Proteomes" id="UP000796761">
    <property type="component" value="Unassembled WGS sequence"/>
</dbReference>
<sequence length="129" mass="14226">MEKIRVAKPQIELGLPELWGTIKRDFLNKIKAVGSAKNTIGPFQDEDGHLADRDRNKAEVLNAAFASSFETDGPRGSQCSELEDHDCENDKLLVNPSLLLQLDPYKSTGADGIHPRILKQLLLSSQSIS</sequence>
<dbReference type="OrthoDB" id="10056483at2759"/>
<comment type="caution">
    <text evidence="1">The sequence shown here is derived from an EMBL/GenBank/DDBJ whole genome shotgun (WGS) entry which is preliminary data.</text>
</comment>
<proteinExistence type="predicted"/>
<organism evidence="1 2">
    <name type="scientific">Zosterops borbonicus</name>
    <dbReference type="NCBI Taxonomy" id="364589"/>
    <lineage>
        <taxon>Eukaryota</taxon>
        <taxon>Metazoa</taxon>
        <taxon>Chordata</taxon>
        <taxon>Craniata</taxon>
        <taxon>Vertebrata</taxon>
        <taxon>Euteleostomi</taxon>
        <taxon>Archelosauria</taxon>
        <taxon>Archosauria</taxon>
        <taxon>Dinosauria</taxon>
        <taxon>Saurischia</taxon>
        <taxon>Theropoda</taxon>
        <taxon>Coelurosauria</taxon>
        <taxon>Aves</taxon>
        <taxon>Neognathae</taxon>
        <taxon>Neoaves</taxon>
        <taxon>Telluraves</taxon>
        <taxon>Australaves</taxon>
        <taxon>Passeriformes</taxon>
        <taxon>Sylvioidea</taxon>
        <taxon>Zosteropidae</taxon>
        <taxon>Zosterops</taxon>
    </lineage>
</organism>
<dbReference type="EMBL" id="SWJQ01001042">
    <property type="protein sequence ID" value="TRZ09559.1"/>
    <property type="molecule type" value="Genomic_DNA"/>
</dbReference>
<evidence type="ECO:0000313" key="1">
    <source>
        <dbReference type="EMBL" id="TRZ09559.1"/>
    </source>
</evidence>
<dbReference type="AlphaFoldDB" id="A0A8K1LD74"/>
<reference evidence="1" key="1">
    <citation type="submission" date="2019-04" db="EMBL/GenBank/DDBJ databases">
        <title>Genome assembly of Zosterops borbonicus 15179.</title>
        <authorList>
            <person name="Leroy T."/>
            <person name="Anselmetti Y."/>
            <person name="Tilak M.-K."/>
            <person name="Nabholz B."/>
        </authorList>
    </citation>
    <scope>NUCLEOTIDE SEQUENCE</scope>
    <source>
        <strain evidence="1">HGM_15179</strain>
        <tissue evidence="1">Muscle</tissue>
    </source>
</reference>
<keyword evidence="2" id="KW-1185">Reference proteome</keyword>
<name>A0A8K1LD74_9PASS</name>
<accession>A0A8K1LD74</accession>
<gene>
    <name evidence="1" type="ORF">HGM15179_017547</name>
</gene>
<protein>
    <submittedName>
        <fullName evidence="1">Uncharacterized protein</fullName>
    </submittedName>
</protein>